<protein>
    <recommendedName>
        <fullName evidence="3">Lipoprotein</fullName>
    </recommendedName>
</protein>
<reference evidence="2" key="1">
    <citation type="journal article" date="2019" name="Int. J. Syst. Evol. Microbiol.">
        <title>The Global Catalogue of Microorganisms (GCM) 10K type strain sequencing project: providing services to taxonomists for standard genome sequencing and annotation.</title>
        <authorList>
            <consortium name="The Broad Institute Genomics Platform"/>
            <consortium name="The Broad Institute Genome Sequencing Center for Infectious Disease"/>
            <person name="Wu L."/>
            <person name="Ma J."/>
        </authorList>
    </citation>
    <scope>NUCLEOTIDE SEQUENCE [LARGE SCALE GENOMIC DNA]</scope>
    <source>
        <strain evidence="2">CGMCC 1.16855</strain>
    </source>
</reference>
<organism evidence="1 2">
    <name type="scientific">Falsiroseomonas tokyonensis</name>
    <dbReference type="NCBI Taxonomy" id="430521"/>
    <lineage>
        <taxon>Bacteria</taxon>
        <taxon>Pseudomonadati</taxon>
        <taxon>Pseudomonadota</taxon>
        <taxon>Alphaproteobacteria</taxon>
        <taxon>Acetobacterales</taxon>
        <taxon>Roseomonadaceae</taxon>
        <taxon>Falsiroseomonas</taxon>
    </lineage>
</organism>
<dbReference type="RefSeq" id="WP_216836759.1">
    <property type="nucleotide sequence ID" value="NZ_JAFNJS010000003.1"/>
</dbReference>
<evidence type="ECO:0000313" key="1">
    <source>
        <dbReference type="EMBL" id="MFC3000682.1"/>
    </source>
</evidence>
<dbReference type="EMBL" id="JBHRSB010000003">
    <property type="protein sequence ID" value="MFC3000682.1"/>
    <property type="molecule type" value="Genomic_DNA"/>
</dbReference>
<gene>
    <name evidence="1" type="ORF">ACFOD3_12305</name>
</gene>
<proteinExistence type="predicted"/>
<sequence>MKRRNWVALAAMGLGLAACVEQPQRAVVMVPAQSCDTSFRVANASSRTVERLYFSHSSRSGWGNDQLGSSVLPPGRQLSYRAANTGLYDFRVVWDNGRAAELRQVNVCVASQITVTNGGLRAN</sequence>
<dbReference type="Proteomes" id="UP001595420">
    <property type="component" value="Unassembled WGS sequence"/>
</dbReference>
<comment type="caution">
    <text evidence="1">The sequence shown here is derived from an EMBL/GenBank/DDBJ whole genome shotgun (WGS) entry which is preliminary data.</text>
</comment>
<accession>A0ABV7BSJ2</accession>
<evidence type="ECO:0008006" key="3">
    <source>
        <dbReference type="Google" id="ProtNLM"/>
    </source>
</evidence>
<keyword evidence="2" id="KW-1185">Reference proteome</keyword>
<name>A0ABV7BSJ2_9PROT</name>
<evidence type="ECO:0000313" key="2">
    <source>
        <dbReference type="Proteomes" id="UP001595420"/>
    </source>
</evidence>
<dbReference type="PROSITE" id="PS51257">
    <property type="entry name" value="PROKAR_LIPOPROTEIN"/>
    <property type="match status" value="1"/>
</dbReference>